<keyword evidence="10 11" id="KW-0407">Ion channel</keyword>
<gene>
    <name evidence="13" type="ORF">CAPTEDRAFT_189865</name>
</gene>
<dbReference type="Pfam" id="PF00858">
    <property type="entry name" value="ASC"/>
    <property type="match status" value="1"/>
</dbReference>
<dbReference type="STRING" id="283909.R7TE87"/>
<keyword evidence="9 11" id="KW-0739">Sodium transport</keyword>
<evidence type="ECO:0000256" key="6">
    <source>
        <dbReference type="ARBA" id="ARBA00023053"/>
    </source>
</evidence>
<sequence>MVNLNIYYKDLNCRKVRQKPAYDILAFFSDFGGYMGLLLGASVVSIIELFDWCLYRCLFQRKIQSLISTVQVRSRATYPTRKSTIAHSAECLMSAWRRKEFTKNAP</sequence>
<evidence type="ECO:0000256" key="12">
    <source>
        <dbReference type="SAM" id="Phobius"/>
    </source>
</evidence>
<keyword evidence="6" id="KW-0915">Sodium</keyword>
<organism evidence="13">
    <name type="scientific">Capitella teleta</name>
    <name type="common">Polychaete worm</name>
    <dbReference type="NCBI Taxonomy" id="283909"/>
    <lineage>
        <taxon>Eukaryota</taxon>
        <taxon>Metazoa</taxon>
        <taxon>Spiralia</taxon>
        <taxon>Lophotrochozoa</taxon>
        <taxon>Annelida</taxon>
        <taxon>Polychaeta</taxon>
        <taxon>Sedentaria</taxon>
        <taxon>Scolecida</taxon>
        <taxon>Capitellidae</taxon>
        <taxon>Capitella</taxon>
    </lineage>
</organism>
<evidence type="ECO:0000313" key="14">
    <source>
        <dbReference type="EnsemblMetazoa" id="CapteP189865"/>
    </source>
</evidence>
<dbReference type="Gene3D" id="1.10.287.770">
    <property type="entry name" value="YojJ-like"/>
    <property type="match status" value="1"/>
</dbReference>
<evidence type="ECO:0000256" key="11">
    <source>
        <dbReference type="RuleBase" id="RU000679"/>
    </source>
</evidence>
<evidence type="ECO:0000256" key="10">
    <source>
        <dbReference type="ARBA" id="ARBA00023303"/>
    </source>
</evidence>
<proteinExistence type="inferred from homology"/>
<evidence type="ECO:0000256" key="8">
    <source>
        <dbReference type="ARBA" id="ARBA00023136"/>
    </source>
</evidence>
<dbReference type="Proteomes" id="UP000014760">
    <property type="component" value="Unassembled WGS sequence"/>
</dbReference>
<dbReference type="InterPro" id="IPR001873">
    <property type="entry name" value="ENaC"/>
</dbReference>
<evidence type="ECO:0000256" key="5">
    <source>
        <dbReference type="ARBA" id="ARBA00022989"/>
    </source>
</evidence>
<protein>
    <submittedName>
        <fullName evidence="13 14">Uncharacterized protein</fullName>
    </submittedName>
</protein>
<accession>R7TE87</accession>
<comment type="similarity">
    <text evidence="11">Belongs to the amiloride-sensitive sodium channel (TC 1.A.6) family.</text>
</comment>
<dbReference type="GO" id="GO:0015280">
    <property type="term" value="F:ligand-gated sodium channel activity"/>
    <property type="evidence" value="ECO:0007669"/>
    <property type="project" value="TreeGrafter"/>
</dbReference>
<comment type="subcellular location">
    <subcellularLocation>
        <location evidence="1">Membrane</location>
        <topology evidence="1">Multi-pass membrane protein</topology>
    </subcellularLocation>
</comment>
<dbReference type="EMBL" id="AMQN01032374">
    <property type="status" value="NOT_ANNOTATED_CDS"/>
    <property type="molecule type" value="Genomic_DNA"/>
</dbReference>
<name>R7TE87_CAPTE</name>
<evidence type="ECO:0000313" key="13">
    <source>
        <dbReference type="EMBL" id="ELT89782.1"/>
    </source>
</evidence>
<dbReference type="PANTHER" id="PTHR11690">
    <property type="entry name" value="AMILORIDE-SENSITIVE SODIUM CHANNEL-RELATED"/>
    <property type="match status" value="1"/>
</dbReference>
<feature type="transmembrane region" description="Helical" evidence="12">
    <location>
        <begin position="34"/>
        <end position="55"/>
    </location>
</feature>
<dbReference type="HOGENOM" id="CLU_2225700_0_0_1"/>
<evidence type="ECO:0000256" key="9">
    <source>
        <dbReference type="ARBA" id="ARBA00023201"/>
    </source>
</evidence>
<dbReference type="EnsemblMetazoa" id="CapteT189865">
    <property type="protein sequence ID" value="CapteP189865"/>
    <property type="gene ID" value="CapteG189865"/>
</dbReference>
<evidence type="ECO:0000256" key="2">
    <source>
        <dbReference type="ARBA" id="ARBA00022448"/>
    </source>
</evidence>
<dbReference type="GO" id="GO:0005886">
    <property type="term" value="C:plasma membrane"/>
    <property type="evidence" value="ECO:0007669"/>
    <property type="project" value="TreeGrafter"/>
</dbReference>
<dbReference type="PANTHER" id="PTHR11690:SF300">
    <property type="entry name" value="PICKPOCKET PROTEIN 19"/>
    <property type="match status" value="1"/>
</dbReference>
<keyword evidence="4 11" id="KW-0812">Transmembrane</keyword>
<evidence type="ECO:0000313" key="15">
    <source>
        <dbReference type="Proteomes" id="UP000014760"/>
    </source>
</evidence>
<dbReference type="PRINTS" id="PR01078">
    <property type="entry name" value="AMINACHANNEL"/>
</dbReference>
<reference evidence="14" key="3">
    <citation type="submission" date="2015-06" db="UniProtKB">
        <authorList>
            <consortium name="EnsemblMetazoa"/>
        </authorList>
    </citation>
    <scope>IDENTIFICATION</scope>
</reference>
<evidence type="ECO:0000256" key="4">
    <source>
        <dbReference type="ARBA" id="ARBA00022692"/>
    </source>
</evidence>
<keyword evidence="7 11" id="KW-0406">Ion transport</keyword>
<keyword evidence="3 11" id="KW-0894">Sodium channel</keyword>
<evidence type="ECO:0000256" key="1">
    <source>
        <dbReference type="ARBA" id="ARBA00004141"/>
    </source>
</evidence>
<dbReference type="OrthoDB" id="10068240at2759"/>
<keyword evidence="5 12" id="KW-1133">Transmembrane helix</keyword>
<keyword evidence="15" id="KW-1185">Reference proteome</keyword>
<reference evidence="13 15" key="2">
    <citation type="journal article" date="2013" name="Nature">
        <title>Insights into bilaterian evolution from three spiralian genomes.</title>
        <authorList>
            <person name="Simakov O."/>
            <person name="Marletaz F."/>
            <person name="Cho S.J."/>
            <person name="Edsinger-Gonzales E."/>
            <person name="Havlak P."/>
            <person name="Hellsten U."/>
            <person name="Kuo D.H."/>
            <person name="Larsson T."/>
            <person name="Lv J."/>
            <person name="Arendt D."/>
            <person name="Savage R."/>
            <person name="Osoegawa K."/>
            <person name="de Jong P."/>
            <person name="Grimwood J."/>
            <person name="Chapman J.A."/>
            <person name="Shapiro H."/>
            <person name="Aerts A."/>
            <person name="Otillar R.P."/>
            <person name="Terry A.Y."/>
            <person name="Boore J.L."/>
            <person name="Grigoriev I.V."/>
            <person name="Lindberg D.R."/>
            <person name="Seaver E.C."/>
            <person name="Weisblat D.A."/>
            <person name="Putnam N.H."/>
            <person name="Rokhsar D.S."/>
        </authorList>
    </citation>
    <scope>NUCLEOTIDE SEQUENCE</scope>
    <source>
        <strain evidence="13 15">I ESC-2004</strain>
    </source>
</reference>
<reference evidence="15" key="1">
    <citation type="submission" date="2012-12" db="EMBL/GenBank/DDBJ databases">
        <authorList>
            <person name="Hellsten U."/>
            <person name="Grimwood J."/>
            <person name="Chapman J.A."/>
            <person name="Shapiro H."/>
            <person name="Aerts A."/>
            <person name="Otillar R.P."/>
            <person name="Terry A.Y."/>
            <person name="Boore J.L."/>
            <person name="Simakov O."/>
            <person name="Marletaz F."/>
            <person name="Cho S.-J."/>
            <person name="Edsinger-Gonzales E."/>
            <person name="Havlak P."/>
            <person name="Kuo D.-H."/>
            <person name="Larsson T."/>
            <person name="Lv J."/>
            <person name="Arendt D."/>
            <person name="Savage R."/>
            <person name="Osoegawa K."/>
            <person name="de Jong P."/>
            <person name="Lindberg D.R."/>
            <person name="Seaver E.C."/>
            <person name="Weisblat D.A."/>
            <person name="Putnam N.H."/>
            <person name="Grigoriev I.V."/>
            <person name="Rokhsar D.S."/>
        </authorList>
    </citation>
    <scope>NUCLEOTIDE SEQUENCE</scope>
    <source>
        <strain evidence="15">I ESC-2004</strain>
    </source>
</reference>
<keyword evidence="2 11" id="KW-0813">Transport</keyword>
<dbReference type="AlphaFoldDB" id="R7TE87"/>
<evidence type="ECO:0000256" key="3">
    <source>
        <dbReference type="ARBA" id="ARBA00022461"/>
    </source>
</evidence>
<keyword evidence="8 12" id="KW-0472">Membrane</keyword>
<dbReference type="EMBL" id="KB311184">
    <property type="protein sequence ID" value="ELT89782.1"/>
    <property type="molecule type" value="Genomic_DNA"/>
</dbReference>
<evidence type="ECO:0000256" key="7">
    <source>
        <dbReference type="ARBA" id="ARBA00023065"/>
    </source>
</evidence>